<name>F0VKY6_NEOCL</name>
<dbReference type="GO" id="GO:0006310">
    <property type="term" value="P:DNA recombination"/>
    <property type="evidence" value="ECO:0007669"/>
    <property type="project" value="InterPro"/>
</dbReference>
<reference evidence="5" key="4">
    <citation type="journal article" date="2015" name="PLoS ONE">
        <title>Comprehensive Evaluation of Toxoplasma gondii VEG and Neospora caninum LIV Genomes with Tachyzoite Stage Transcriptome and Proteome Defines Novel Transcript Features.</title>
        <authorList>
            <person name="Ramaprasad A."/>
            <person name="Mourier T."/>
            <person name="Naeem R."/>
            <person name="Malas T.B."/>
            <person name="Moussa E."/>
            <person name="Panigrahi A."/>
            <person name="Vermont S.J."/>
            <person name="Otto T.D."/>
            <person name="Wastling J."/>
            <person name="Pain A."/>
        </authorList>
    </citation>
    <scope>NUCLEOTIDE SEQUENCE</scope>
    <source>
        <strain evidence="5">Liverpool</strain>
    </source>
</reference>
<dbReference type="Gene3D" id="2.40.50.140">
    <property type="entry name" value="Nucleic acid-binding proteins"/>
    <property type="match status" value="1"/>
</dbReference>
<dbReference type="InterPro" id="IPR012340">
    <property type="entry name" value="NA-bd_OB-fold"/>
</dbReference>
<dbReference type="Proteomes" id="UP000007494">
    <property type="component" value="Chromosome X"/>
</dbReference>
<dbReference type="InterPro" id="IPR013970">
    <property type="entry name" value="Rfa2"/>
</dbReference>
<reference evidence="4" key="1">
    <citation type="submission" date="2011-02" db="EMBL/GenBank/DDBJ databases">
        <authorList>
            <person name="Aslett M."/>
        </authorList>
    </citation>
    <scope>NUCLEOTIDE SEQUENCE</scope>
    <source>
        <strain evidence="4">Liverpool</strain>
    </source>
</reference>
<evidence type="ECO:0000256" key="3">
    <source>
        <dbReference type="ARBA" id="ARBA00023242"/>
    </source>
</evidence>
<dbReference type="GO" id="GO:0003677">
    <property type="term" value="F:DNA binding"/>
    <property type="evidence" value="ECO:0007669"/>
    <property type="project" value="InterPro"/>
</dbReference>
<dbReference type="eggNOG" id="ENOG502R0BF">
    <property type="taxonomic scope" value="Eukaryota"/>
</dbReference>
<dbReference type="EMBL" id="LN714485">
    <property type="protein sequence ID" value="CEL69453.1"/>
    <property type="molecule type" value="Genomic_DNA"/>
</dbReference>
<dbReference type="OrthoDB" id="329678at2759"/>
<evidence type="ECO:0000256" key="1">
    <source>
        <dbReference type="ARBA" id="ARBA00004123"/>
    </source>
</evidence>
<comment type="similarity">
    <text evidence="2">Belongs to the replication factor A protein 3 family.</text>
</comment>
<dbReference type="Pfam" id="PF08661">
    <property type="entry name" value="Rep_fac-A_3"/>
    <property type="match status" value="1"/>
</dbReference>
<dbReference type="GO" id="GO:0006281">
    <property type="term" value="P:DNA repair"/>
    <property type="evidence" value="ECO:0007669"/>
    <property type="project" value="InterPro"/>
</dbReference>
<comment type="subcellular location">
    <subcellularLocation>
        <location evidence="1">Nucleus</location>
    </subcellularLocation>
</comment>
<accession>F0VKY6</accession>
<dbReference type="GeneID" id="13446442"/>
<evidence type="ECO:0000313" key="5">
    <source>
        <dbReference type="EMBL" id="CEL69453.1"/>
    </source>
</evidence>
<sequence>MYAGISDPSGGFGAPAYQTYPRGEETKTYRLTNGKFLGRYVNQPVRLLGFLKSLEDAGSRLVFTTTDGMTVSCALASPAPHDPATMDKVLVVCGILSSASPTQLADAFFTPLGNELNADQADEVVAMAHHDFFSPFYSAASDTPAAGEHPH</sequence>
<keyword evidence="6" id="KW-1185">Reference proteome</keyword>
<reference evidence="4" key="2">
    <citation type="submission" date="2011-03" db="EMBL/GenBank/DDBJ databases">
        <title>Comparative genomics and transcriptomics of Neospora caninum and Toxoplasma gondii.</title>
        <authorList>
            <person name="Reid A.J."/>
            <person name="Sohal A."/>
            <person name="Harris D."/>
            <person name="Quail M."/>
            <person name="Sanders M."/>
            <person name="Berriman M."/>
            <person name="Wastling J.M."/>
            <person name="Pain A."/>
        </authorList>
    </citation>
    <scope>NUCLEOTIDE SEQUENCE</scope>
    <source>
        <strain evidence="4">Liverpool</strain>
    </source>
</reference>
<dbReference type="InParanoid" id="F0VKY6"/>
<evidence type="ECO:0000313" key="4">
    <source>
        <dbReference type="EMBL" id="CBZ54738.1"/>
    </source>
</evidence>
<organism evidence="4 6">
    <name type="scientific">Neospora caninum (strain Liverpool)</name>
    <dbReference type="NCBI Taxonomy" id="572307"/>
    <lineage>
        <taxon>Eukaryota</taxon>
        <taxon>Sar</taxon>
        <taxon>Alveolata</taxon>
        <taxon>Apicomplexa</taxon>
        <taxon>Conoidasida</taxon>
        <taxon>Coccidia</taxon>
        <taxon>Eucoccidiorida</taxon>
        <taxon>Eimeriorina</taxon>
        <taxon>Sarcocystidae</taxon>
        <taxon>Neospora</taxon>
    </lineage>
</organism>
<reference evidence="6" key="3">
    <citation type="journal article" date="2012" name="PLoS Pathog.">
        <title>Comparative genomics of the apicomplexan parasites Toxoplasma gondii and Neospora caninum: Coccidia differing in host range and transmission strategy.</title>
        <authorList>
            <person name="Reid A.J."/>
            <person name="Vermont S.J."/>
            <person name="Cotton J.A."/>
            <person name="Harris D."/>
            <person name="Hill-Cawthorne G.A."/>
            <person name="Konen-Waisman S."/>
            <person name="Latham S.M."/>
            <person name="Mourier T."/>
            <person name="Norton R."/>
            <person name="Quail M.A."/>
            <person name="Sanders M."/>
            <person name="Shanmugam D."/>
            <person name="Sohal A."/>
            <person name="Wasmuth J.D."/>
            <person name="Brunk B."/>
            <person name="Grigg M.E."/>
            <person name="Howard J.C."/>
            <person name="Parkinson J."/>
            <person name="Roos D.S."/>
            <person name="Trees A.J."/>
            <person name="Berriman M."/>
            <person name="Pain A."/>
            <person name="Wastling J.M."/>
        </authorList>
    </citation>
    <scope>NUCLEOTIDE SEQUENCE [LARGE SCALE GENOMIC DNA]</scope>
    <source>
        <strain evidence="6">Liverpool</strain>
    </source>
</reference>
<gene>
    <name evidence="5" type="ORF">BN1204_051640</name>
    <name evidence="4" type="ORF">NCLIV_051640</name>
</gene>
<proteinExistence type="inferred from homology"/>
<dbReference type="AlphaFoldDB" id="F0VKY6"/>
<dbReference type="GO" id="GO:0031981">
    <property type="term" value="C:nuclear lumen"/>
    <property type="evidence" value="ECO:0007669"/>
    <property type="project" value="UniProtKB-ARBA"/>
</dbReference>
<protein>
    <submittedName>
        <fullName evidence="5">Replication factor a protein 3 protein</fullName>
    </submittedName>
</protein>
<dbReference type="OMA" id="PAYEKYP"/>
<dbReference type="VEuPathDB" id="ToxoDB:NCLIV_051640"/>
<dbReference type="RefSeq" id="XP_003884766.1">
    <property type="nucleotide sequence ID" value="XM_003884717.1"/>
</dbReference>
<keyword evidence="3" id="KW-0539">Nucleus</keyword>
<dbReference type="EMBL" id="FR823391">
    <property type="protein sequence ID" value="CBZ54738.1"/>
    <property type="molecule type" value="Genomic_DNA"/>
</dbReference>
<evidence type="ECO:0000256" key="2">
    <source>
        <dbReference type="ARBA" id="ARBA00009761"/>
    </source>
</evidence>
<evidence type="ECO:0000313" key="6">
    <source>
        <dbReference type="Proteomes" id="UP000007494"/>
    </source>
</evidence>
<dbReference type="GO" id="GO:0006260">
    <property type="term" value="P:DNA replication"/>
    <property type="evidence" value="ECO:0007669"/>
    <property type="project" value="InterPro"/>
</dbReference>